<dbReference type="STRING" id="1742973.COMA2_40175"/>
<evidence type="ECO:0000256" key="1">
    <source>
        <dbReference type="ARBA" id="ARBA00023125"/>
    </source>
</evidence>
<feature type="domain" description="HTH cro/C1-type" evidence="2">
    <location>
        <begin position="26"/>
        <end position="74"/>
    </location>
</feature>
<organism evidence="3 4">
    <name type="scientific">Candidatus Nitrospira nitrificans</name>
    <dbReference type="NCBI Taxonomy" id="1742973"/>
    <lineage>
        <taxon>Bacteria</taxon>
        <taxon>Pseudomonadati</taxon>
        <taxon>Nitrospirota</taxon>
        <taxon>Nitrospiria</taxon>
        <taxon>Nitrospirales</taxon>
        <taxon>Nitrospiraceae</taxon>
        <taxon>Nitrospira</taxon>
    </lineage>
</organism>
<dbReference type="PANTHER" id="PTHR36924:SF1">
    <property type="entry name" value="ANTITOXIN HIGA-1"/>
    <property type="match status" value="1"/>
</dbReference>
<name>A0A0S4LKJ9_9BACT</name>
<keyword evidence="1" id="KW-0238">DNA-binding</keyword>
<dbReference type="CDD" id="cd00093">
    <property type="entry name" value="HTH_XRE"/>
    <property type="match status" value="1"/>
</dbReference>
<evidence type="ECO:0000313" key="3">
    <source>
        <dbReference type="EMBL" id="CUS38076.1"/>
    </source>
</evidence>
<dbReference type="PANTHER" id="PTHR36924">
    <property type="entry name" value="ANTITOXIN HIGA-1"/>
    <property type="match status" value="1"/>
</dbReference>
<accession>A0A0S4LKJ9</accession>
<keyword evidence="4" id="KW-1185">Reference proteome</keyword>
<reference evidence="4" key="1">
    <citation type="submission" date="2015-10" db="EMBL/GenBank/DDBJ databases">
        <authorList>
            <person name="Luecker S."/>
            <person name="Luecker S."/>
        </authorList>
    </citation>
    <scope>NUCLEOTIDE SEQUENCE [LARGE SCALE GENOMIC DNA]</scope>
</reference>
<dbReference type="OrthoDB" id="7205516at2"/>
<dbReference type="NCBIfam" id="TIGR02607">
    <property type="entry name" value="antidote_HigA"/>
    <property type="match status" value="1"/>
</dbReference>
<dbReference type="PROSITE" id="PS50943">
    <property type="entry name" value="HTH_CROC1"/>
    <property type="match status" value="1"/>
</dbReference>
<protein>
    <submittedName>
        <fullName evidence="3">Virulence-associated protein A</fullName>
    </submittedName>
</protein>
<gene>
    <name evidence="3" type="primary">vapA</name>
    <name evidence="3" type="ORF">COMA2_40175</name>
</gene>
<dbReference type="Gene3D" id="1.10.260.40">
    <property type="entry name" value="lambda repressor-like DNA-binding domains"/>
    <property type="match status" value="1"/>
</dbReference>
<dbReference type="GO" id="GO:0003677">
    <property type="term" value="F:DNA binding"/>
    <property type="evidence" value="ECO:0007669"/>
    <property type="project" value="UniProtKB-KW"/>
</dbReference>
<dbReference type="EMBL" id="CZPZ01000031">
    <property type="protein sequence ID" value="CUS38076.1"/>
    <property type="molecule type" value="Genomic_DNA"/>
</dbReference>
<proteinExistence type="predicted"/>
<dbReference type="Pfam" id="PF01381">
    <property type="entry name" value="HTH_3"/>
    <property type="match status" value="1"/>
</dbReference>
<evidence type="ECO:0000259" key="2">
    <source>
        <dbReference type="PROSITE" id="PS50943"/>
    </source>
</evidence>
<dbReference type="AlphaFoldDB" id="A0A0S4LKJ9"/>
<dbReference type="InterPro" id="IPR001387">
    <property type="entry name" value="Cro/C1-type_HTH"/>
</dbReference>
<dbReference type="InterPro" id="IPR013430">
    <property type="entry name" value="Toxin_antidote_HigA"/>
</dbReference>
<sequence length="101" mass="11386">MARKGMKIGMSPSHPGSFIKTEILDELGLSITKAGAILGVRRATFSDLVHEKTALSPEMALRLEKAFHLKMEMLLQMQAWYDSTKMRKQARKIKIEPFVPA</sequence>
<dbReference type="SUPFAM" id="SSF47413">
    <property type="entry name" value="lambda repressor-like DNA-binding domains"/>
    <property type="match status" value="1"/>
</dbReference>
<dbReference type="RefSeq" id="WP_090899894.1">
    <property type="nucleotide sequence ID" value="NZ_CZPZ01000031.1"/>
</dbReference>
<evidence type="ECO:0000313" key="4">
    <source>
        <dbReference type="Proteomes" id="UP000198736"/>
    </source>
</evidence>
<dbReference type="InterPro" id="IPR010982">
    <property type="entry name" value="Lambda_DNA-bd_dom_sf"/>
</dbReference>
<dbReference type="Proteomes" id="UP000198736">
    <property type="component" value="Unassembled WGS sequence"/>
</dbReference>
<dbReference type="SMART" id="SM00530">
    <property type="entry name" value="HTH_XRE"/>
    <property type="match status" value="1"/>
</dbReference>